<gene>
    <name evidence="2" type="ORF">W97_05418</name>
</gene>
<keyword evidence="1" id="KW-0472">Membrane</keyword>
<keyword evidence="1" id="KW-1133">Transmembrane helix</keyword>
<feature type="transmembrane region" description="Helical" evidence="1">
    <location>
        <begin position="149"/>
        <end position="169"/>
    </location>
</feature>
<reference evidence="3" key="1">
    <citation type="submission" date="2012-06" db="EMBL/GenBank/DDBJ databases">
        <title>The genome sequence of Coniosporium apollinis CBS 100218.</title>
        <authorList>
            <consortium name="The Broad Institute Genome Sequencing Platform"/>
            <person name="Cuomo C."/>
            <person name="Gorbushina A."/>
            <person name="Noack S."/>
            <person name="Walker B."/>
            <person name="Young S.K."/>
            <person name="Zeng Q."/>
            <person name="Gargeya S."/>
            <person name="Fitzgerald M."/>
            <person name="Haas B."/>
            <person name="Abouelleil A."/>
            <person name="Alvarado L."/>
            <person name="Arachchi H.M."/>
            <person name="Berlin A.M."/>
            <person name="Chapman S.B."/>
            <person name="Goldberg J."/>
            <person name="Griggs A."/>
            <person name="Gujja S."/>
            <person name="Hansen M."/>
            <person name="Howarth C."/>
            <person name="Imamovic A."/>
            <person name="Larimer J."/>
            <person name="McCowan C."/>
            <person name="Montmayeur A."/>
            <person name="Murphy C."/>
            <person name="Neiman D."/>
            <person name="Pearson M."/>
            <person name="Priest M."/>
            <person name="Roberts A."/>
            <person name="Saif S."/>
            <person name="Shea T."/>
            <person name="Sisk P."/>
            <person name="Sykes S."/>
            <person name="Wortman J."/>
            <person name="Nusbaum C."/>
            <person name="Birren B."/>
        </authorList>
    </citation>
    <scope>NUCLEOTIDE SEQUENCE [LARGE SCALE GENOMIC DNA]</scope>
    <source>
        <strain evidence="3">CBS 100218</strain>
    </source>
</reference>
<dbReference type="RefSeq" id="XP_007781491.1">
    <property type="nucleotide sequence ID" value="XM_007783301.1"/>
</dbReference>
<feature type="transmembrane region" description="Helical" evidence="1">
    <location>
        <begin position="105"/>
        <end position="122"/>
    </location>
</feature>
<sequence>MDPTLSPVEHAAEITEKNGSSGSTFEEFTSSLSVRSLPRYEDVEKADVEVPKAMKQAVDTDTEGSFEEEWLPSLISFFIHLIILIGCATKLYVDRNNNDFHCGSPGALVCWTFIIGITARGIDNMLRESMNLHFPEGRLHNVHARNLEFVVRSGWSVSVVGTLVFLCHIQWRICNMRDPSCFT</sequence>
<proteinExistence type="predicted"/>
<accession>R7YWK2</accession>
<dbReference type="Proteomes" id="UP000016924">
    <property type="component" value="Unassembled WGS sequence"/>
</dbReference>
<keyword evidence="1" id="KW-0812">Transmembrane</keyword>
<feature type="transmembrane region" description="Helical" evidence="1">
    <location>
        <begin position="70"/>
        <end position="93"/>
    </location>
</feature>
<dbReference type="HOGENOM" id="CLU_1475094_0_0_1"/>
<evidence type="ECO:0000313" key="2">
    <source>
        <dbReference type="EMBL" id="EON66174.1"/>
    </source>
</evidence>
<keyword evidence="3" id="KW-1185">Reference proteome</keyword>
<dbReference type="EMBL" id="JH767578">
    <property type="protein sequence ID" value="EON66174.1"/>
    <property type="molecule type" value="Genomic_DNA"/>
</dbReference>
<name>R7YWK2_CONA1</name>
<protein>
    <submittedName>
        <fullName evidence="2">Uncharacterized protein</fullName>
    </submittedName>
</protein>
<dbReference type="GeneID" id="19902729"/>
<evidence type="ECO:0000313" key="3">
    <source>
        <dbReference type="Proteomes" id="UP000016924"/>
    </source>
</evidence>
<organism evidence="2 3">
    <name type="scientific">Coniosporium apollinis (strain CBS 100218)</name>
    <name type="common">Rock-inhabiting black yeast</name>
    <dbReference type="NCBI Taxonomy" id="1168221"/>
    <lineage>
        <taxon>Eukaryota</taxon>
        <taxon>Fungi</taxon>
        <taxon>Dikarya</taxon>
        <taxon>Ascomycota</taxon>
        <taxon>Pezizomycotina</taxon>
        <taxon>Dothideomycetes</taxon>
        <taxon>Dothideomycetes incertae sedis</taxon>
        <taxon>Coniosporium</taxon>
    </lineage>
</organism>
<dbReference type="AlphaFoldDB" id="R7YWK2"/>
<evidence type="ECO:0000256" key="1">
    <source>
        <dbReference type="SAM" id="Phobius"/>
    </source>
</evidence>